<dbReference type="EMBL" id="CP133618">
    <property type="protein sequence ID" value="WMV39455.1"/>
    <property type="molecule type" value="Genomic_DNA"/>
</dbReference>
<proteinExistence type="predicted"/>
<protein>
    <submittedName>
        <fullName evidence="1">Uncharacterized protein</fullName>
    </submittedName>
</protein>
<reference evidence="1" key="1">
    <citation type="submission" date="2023-08" db="EMBL/GenBank/DDBJ databases">
        <title>A de novo genome assembly of Solanum verrucosum Schlechtendal, a Mexican diploid species geographically isolated from the other diploid A-genome species in potato relatives.</title>
        <authorList>
            <person name="Hosaka K."/>
        </authorList>
    </citation>
    <scope>NUCLEOTIDE SEQUENCE</scope>
    <source>
        <tissue evidence="1">Young leaves</tissue>
    </source>
</reference>
<keyword evidence="2" id="KW-1185">Reference proteome</keyword>
<dbReference type="AlphaFoldDB" id="A0AAF0ZIF2"/>
<sequence length="28" mass="3084">MIQLEAIPVREIRGGLRFVAVPMAFGLV</sequence>
<dbReference type="Proteomes" id="UP001234989">
    <property type="component" value="Chromosome 7"/>
</dbReference>
<name>A0AAF0ZIF2_SOLVR</name>
<evidence type="ECO:0000313" key="1">
    <source>
        <dbReference type="EMBL" id="WMV39455.1"/>
    </source>
</evidence>
<accession>A0AAF0ZIF2</accession>
<evidence type="ECO:0000313" key="2">
    <source>
        <dbReference type="Proteomes" id="UP001234989"/>
    </source>
</evidence>
<gene>
    <name evidence="1" type="ORF">MTR67_032840</name>
</gene>
<organism evidence="1 2">
    <name type="scientific">Solanum verrucosum</name>
    <dbReference type="NCBI Taxonomy" id="315347"/>
    <lineage>
        <taxon>Eukaryota</taxon>
        <taxon>Viridiplantae</taxon>
        <taxon>Streptophyta</taxon>
        <taxon>Embryophyta</taxon>
        <taxon>Tracheophyta</taxon>
        <taxon>Spermatophyta</taxon>
        <taxon>Magnoliopsida</taxon>
        <taxon>eudicotyledons</taxon>
        <taxon>Gunneridae</taxon>
        <taxon>Pentapetalae</taxon>
        <taxon>asterids</taxon>
        <taxon>lamiids</taxon>
        <taxon>Solanales</taxon>
        <taxon>Solanaceae</taxon>
        <taxon>Solanoideae</taxon>
        <taxon>Solaneae</taxon>
        <taxon>Solanum</taxon>
    </lineage>
</organism>